<comment type="catalytic activity">
    <reaction evidence="9">
        <text>2 cob(II)alamin + reduced [electron-transfer flavoprotein] + 2 ATP = 2 adenosylcob(III)alamin + 2 triphosphate + oxidized [electron-transfer flavoprotein] + 3 H(+)</text>
        <dbReference type="Rhea" id="RHEA:28671"/>
        <dbReference type="Rhea" id="RHEA-COMP:10685"/>
        <dbReference type="Rhea" id="RHEA-COMP:10686"/>
        <dbReference type="ChEBI" id="CHEBI:15378"/>
        <dbReference type="ChEBI" id="CHEBI:16304"/>
        <dbReference type="ChEBI" id="CHEBI:18036"/>
        <dbReference type="ChEBI" id="CHEBI:18408"/>
        <dbReference type="ChEBI" id="CHEBI:30616"/>
        <dbReference type="ChEBI" id="CHEBI:57692"/>
        <dbReference type="ChEBI" id="CHEBI:58307"/>
        <dbReference type="EC" id="2.5.1.17"/>
    </reaction>
</comment>
<dbReference type="NCBIfam" id="TIGR00708">
    <property type="entry name" value="cobA"/>
    <property type="match status" value="1"/>
</dbReference>
<dbReference type="CDD" id="cd00561">
    <property type="entry name" value="CobA_ACA"/>
    <property type="match status" value="1"/>
</dbReference>
<dbReference type="Gene3D" id="3.40.50.300">
    <property type="entry name" value="P-loop containing nucleotide triphosphate hydrolases"/>
    <property type="match status" value="1"/>
</dbReference>
<dbReference type="RefSeq" id="WP_155313200.1">
    <property type="nucleotide sequence ID" value="NZ_AP021879.1"/>
</dbReference>
<dbReference type="PIRSF" id="PIRSF015617">
    <property type="entry name" value="Adensltrnsf_CobA"/>
    <property type="match status" value="1"/>
</dbReference>
<dbReference type="UniPathway" id="UPA00148">
    <property type="reaction ID" value="UER00233"/>
</dbReference>
<comment type="similarity">
    <text evidence="2">Belongs to the Cob(I)alamin adenosyltransferase family.</text>
</comment>
<dbReference type="GO" id="GO:0005524">
    <property type="term" value="F:ATP binding"/>
    <property type="evidence" value="ECO:0007669"/>
    <property type="project" value="InterPro"/>
</dbReference>
<dbReference type="EMBL" id="AP021879">
    <property type="protein sequence ID" value="BBO92456.1"/>
    <property type="molecule type" value="Genomic_DNA"/>
</dbReference>
<dbReference type="EC" id="2.5.1.17" evidence="3"/>
<gene>
    <name evidence="10" type="ORF">DSCOOX_56360</name>
</gene>
<sequence>MKKGLLIVNTGDGKGKTTAALGLSMRAAGHGLKVCFIQFIKGSWKYGELEAVKKFADTIDFHVMGKGFTWKSDDLEKDRAAARDAWKFAQAAMTGGQYQMVVLDEFTYLLMYGMIDLPSVLETLTNRPEGLHVVVTGRAAPPELIEIADLVTEMQPVKHPLQAGIKAQKGIEF</sequence>
<dbReference type="PANTHER" id="PTHR46638:SF1">
    <property type="entry name" value="CORRINOID ADENOSYLTRANSFERASE"/>
    <property type="match status" value="1"/>
</dbReference>
<keyword evidence="11" id="KW-1185">Reference proteome</keyword>
<dbReference type="InterPro" id="IPR003724">
    <property type="entry name" value="CblAdoTrfase_CobA"/>
</dbReference>
<dbReference type="AlphaFoldDB" id="A0A5K8AIY2"/>
<organism evidence="10 11">
    <name type="scientific">Desulfosarcina ovata subsp. ovata</name>
    <dbReference type="NCBI Taxonomy" id="2752305"/>
    <lineage>
        <taxon>Bacteria</taxon>
        <taxon>Pseudomonadati</taxon>
        <taxon>Thermodesulfobacteriota</taxon>
        <taxon>Desulfobacteria</taxon>
        <taxon>Desulfobacterales</taxon>
        <taxon>Desulfosarcinaceae</taxon>
        <taxon>Desulfosarcina</taxon>
    </lineage>
</organism>
<dbReference type="Pfam" id="PF02572">
    <property type="entry name" value="CobA_CobO_BtuR"/>
    <property type="match status" value="1"/>
</dbReference>
<evidence type="ECO:0000313" key="11">
    <source>
        <dbReference type="Proteomes" id="UP000422108"/>
    </source>
</evidence>
<dbReference type="GO" id="GO:0009236">
    <property type="term" value="P:cobalamin biosynthetic process"/>
    <property type="evidence" value="ECO:0007669"/>
    <property type="project" value="UniProtKB-UniPathway"/>
</dbReference>
<comment type="pathway">
    <text evidence="1">Cofactor biosynthesis; adenosylcobalamin biosynthesis; adenosylcobalamin from cob(II)yrinate a,c-diamide: step 2/7.</text>
</comment>
<evidence type="ECO:0000256" key="5">
    <source>
        <dbReference type="ARBA" id="ARBA00031529"/>
    </source>
</evidence>
<evidence type="ECO:0000256" key="7">
    <source>
        <dbReference type="ARBA" id="ARBA00033354"/>
    </source>
</evidence>
<dbReference type="SUPFAM" id="SSF52540">
    <property type="entry name" value="P-loop containing nucleoside triphosphate hydrolases"/>
    <property type="match status" value="1"/>
</dbReference>
<proteinExistence type="inferred from homology"/>
<evidence type="ECO:0000256" key="6">
    <source>
        <dbReference type="ARBA" id="ARBA00033334"/>
    </source>
</evidence>
<evidence type="ECO:0000256" key="9">
    <source>
        <dbReference type="ARBA" id="ARBA00048692"/>
    </source>
</evidence>
<reference evidence="10 11" key="1">
    <citation type="submission" date="2019-11" db="EMBL/GenBank/DDBJ databases">
        <title>Comparative genomics of hydrocarbon-degrading Desulfosarcina strains.</title>
        <authorList>
            <person name="Watanabe M."/>
            <person name="Kojima H."/>
            <person name="Fukui M."/>
        </authorList>
    </citation>
    <scope>NUCLEOTIDE SEQUENCE [LARGE SCALE GENOMIC DNA]</scope>
    <source>
        <strain evidence="11">oXyS1</strain>
    </source>
</reference>
<dbReference type="NCBIfam" id="NF004637">
    <property type="entry name" value="PRK05986.1"/>
    <property type="match status" value="1"/>
</dbReference>
<evidence type="ECO:0000313" key="10">
    <source>
        <dbReference type="EMBL" id="BBO92456.1"/>
    </source>
</evidence>
<evidence type="ECO:0000256" key="1">
    <source>
        <dbReference type="ARBA" id="ARBA00005121"/>
    </source>
</evidence>
<comment type="catalytic activity">
    <reaction evidence="8">
        <text>2 cob(II)yrinate a,c diamide + reduced [electron-transfer flavoprotein] + 2 ATP = 2 adenosylcob(III)yrinate a,c-diamide + 2 triphosphate + oxidized [electron-transfer flavoprotein] + 3 H(+)</text>
        <dbReference type="Rhea" id="RHEA:11528"/>
        <dbReference type="Rhea" id="RHEA-COMP:10685"/>
        <dbReference type="Rhea" id="RHEA-COMP:10686"/>
        <dbReference type="ChEBI" id="CHEBI:15378"/>
        <dbReference type="ChEBI" id="CHEBI:18036"/>
        <dbReference type="ChEBI" id="CHEBI:30616"/>
        <dbReference type="ChEBI" id="CHEBI:57692"/>
        <dbReference type="ChEBI" id="CHEBI:58307"/>
        <dbReference type="ChEBI" id="CHEBI:58503"/>
        <dbReference type="ChEBI" id="CHEBI:58537"/>
        <dbReference type="EC" id="2.5.1.17"/>
    </reaction>
</comment>
<dbReference type="GO" id="GO:0008817">
    <property type="term" value="F:corrinoid adenosyltransferase activity"/>
    <property type="evidence" value="ECO:0007669"/>
    <property type="project" value="UniProtKB-EC"/>
</dbReference>
<evidence type="ECO:0000256" key="3">
    <source>
        <dbReference type="ARBA" id="ARBA00012454"/>
    </source>
</evidence>
<evidence type="ECO:0000256" key="8">
    <source>
        <dbReference type="ARBA" id="ARBA00048555"/>
    </source>
</evidence>
<name>A0A5K8AIY2_9BACT</name>
<dbReference type="InterPro" id="IPR027417">
    <property type="entry name" value="P-loop_NTPase"/>
</dbReference>
<comment type="function">
    <text evidence="4">Required for both de novo synthesis of the corrin ring for the assimilation of exogenous corrinoids. Participates in the adenosylation of a variety of incomplete and complete corrinoids.</text>
</comment>
<accession>A0A5K8AIY2</accession>
<protein>
    <recommendedName>
        <fullName evidence="3">corrinoid adenosyltransferase</fullName>
        <ecNumber evidence="3">2.5.1.17</ecNumber>
    </recommendedName>
    <alternativeName>
        <fullName evidence="5">Cob(II)alamin adenosyltransferase</fullName>
    </alternativeName>
    <alternativeName>
        <fullName evidence="7">Cob(II)yrinic acid a,c-diamide adenosyltransferase</fullName>
    </alternativeName>
    <alternativeName>
        <fullName evidence="6">Cobinamide/cobalamin adenosyltransferase</fullName>
    </alternativeName>
</protein>
<evidence type="ECO:0000256" key="4">
    <source>
        <dbReference type="ARBA" id="ARBA00024929"/>
    </source>
</evidence>
<dbReference type="Proteomes" id="UP000422108">
    <property type="component" value="Chromosome"/>
</dbReference>
<dbReference type="PANTHER" id="PTHR46638">
    <property type="entry name" value="CORRINOID ADENOSYLTRANSFERASE"/>
    <property type="match status" value="1"/>
</dbReference>
<evidence type="ECO:0000256" key="2">
    <source>
        <dbReference type="ARBA" id="ARBA00007487"/>
    </source>
</evidence>
<keyword evidence="10" id="KW-0808">Transferase</keyword>